<dbReference type="EMBL" id="CP097508">
    <property type="protein sequence ID" value="URE11709.1"/>
    <property type="molecule type" value="Genomic_DNA"/>
</dbReference>
<keyword evidence="2" id="KW-1185">Reference proteome</keyword>
<dbReference type="InterPro" id="IPR016727">
    <property type="entry name" value="ATPase_V0-cplx_dsu"/>
</dbReference>
<dbReference type="InterPro" id="IPR036079">
    <property type="entry name" value="ATPase_csu/dsu_sf"/>
</dbReference>
<protein>
    <submittedName>
        <fullName evidence="1">V-type proton ATPase subunit</fullName>
    </submittedName>
</protein>
<dbReference type="Proteomes" id="UP001055439">
    <property type="component" value="Chromosome 6"/>
</dbReference>
<dbReference type="SUPFAM" id="SSF103486">
    <property type="entry name" value="V-type ATP synthase subunit C"/>
    <property type="match status" value="2"/>
</dbReference>
<evidence type="ECO:0000313" key="2">
    <source>
        <dbReference type="Proteomes" id="UP001055439"/>
    </source>
</evidence>
<name>A0A9E7GGR4_9LILI</name>
<organism evidence="1 2">
    <name type="scientific">Musa troglodytarum</name>
    <name type="common">fe'i banana</name>
    <dbReference type="NCBI Taxonomy" id="320322"/>
    <lineage>
        <taxon>Eukaryota</taxon>
        <taxon>Viridiplantae</taxon>
        <taxon>Streptophyta</taxon>
        <taxon>Embryophyta</taxon>
        <taxon>Tracheophyta</taxon>
        <taxon>Spermatophyta</taxon>
        <taxon>Magnoliopsida</taxon>
        <taxon>Liliopsida</taxon>
        <taxon>Zingiberales</taxon>
        <taxon>Musaceae</taxon>
        <taxon>Musa</taxon>
    </lineage>
</organism>
<dbReference type="AlphaFoldDB" id="A0A9E7GGR4"/>
<gene>
    <name evidence="1" type="ORF">MUK42_04831</name>
</gene>
<dbReference type="GO" id="GO:0033179">
    <property type="term" value="C:proton-transporting V-type ATPase, V0 domain"/>
    <property type="evidence" value="ECO:0007669"/>
    <property type="project" value="InterPro"/>
</dbReference>
<dbReference type="PANTHER" id="PTHR11028">
    <property type="entry name" value="VACUOLAR ATP SYNTHASE SUBUNIT AC39"/>
    <property type="match status" value="1"/>
</dbReference>
<dbReference type="OrthoDB" id="10250083at2759"/>
<reference evidence="1" key="1">
    <citation type="submission" date="2022-05" db="EMBL/GenBank/DDBJ databases">
        <title>The Musa troglodytarum L. genome provides insights into the mechanism of non-climacteric behaviour and enrichment of carotenoids.</title>
        <authorList>
            <person name="Wang J."/>
        </authorList>
    </citation>
    <scope>NUCLEOTIDE SEQUENCE</scope>
    <source>
        <tissue evidence="1">Leaf</tissue>
    </source>
</reference>
<dbReference type="Pfam" id="PF01992">
    <property type="entry name" value="vATP-synt_AC39"/>
    <property type="match status" value="3"/>
</dbReference>
<dbReference type="GO" id="GO:0046961">
    <property type="term" value="F:proton-transporting ATPase activity, rotational mechanism"/>
    <property type="evidence" value="ECO:0007669"/>
    <property type="project" value="InterPro"/>
</dbReference>
<evidence type="ECO:0000313" key="1">
    <source>
        <dbReference type="EMBL" id="URE11709.1"/>
    </source>
</evidence>
<dbReference type="InterPro" id="IPR002843">
    <property type="entry name" value="ATPase_V0-cplx_csu/dsu"/>
</dbReference>
<proteinExistence type="predicted"/>
<sequence length="422" mass="48716">MYGFEALTFNIHGGYLEAIVRGHRSGLLTASDYNNLCQCETLDDIKMHLSATEYGPYLQNGEIPFPFRLPIQFNLSFPLVLFDLAVSVIKLQFWQRGAIGVAHEFILLSPEEPSPLHTTTVVEKCTLKLVDEYKHMLCQATEPLSTFLEYITYGYMIDNVVLIVTGTLHERDVQELLEKCHPLGMFDSIATLAVAQNMRELYRLVLVDTPLAPYFSECITSEDLDDMNIEIMRNTLYKAYLEDFYNFCQKLGGATAEIMSDLLAFEADRRAVNITINSIGTELTRDDRRKLYSNFGLLYPYGHEELAISEDIDQVRAVMEKYPPYQSIFAKISYGESQMLDKAFYEEEVKRLCLAFEQQMFVHCKRPGPCLKKLNCDTSFHYAVFFAYMRLREQEIRNLMWISECVAQNQKSRIHDSVVFIF</sequence>
<accession>A0A9E7GGR4</accession>